<keyword evidence="1" id="KW-0732">Signal</keyword>
<accession>A0A096AHT5</accession>
<dbReference type="EMBL" id="JRNS01000433">
    <property type="protein sequence ID" value="KGF46126.1"/>
    <property type="molecule type" value="Genomic_DNA"/>
</dbReference>
<feature type="chain" id="PRO_5001916431" evidence="1">
    <location>
        <begin position="20"/>
        <end position="687"/>
    </location>
</feature>
<dbReference type="Proteomes" id="UP000029578">
    <property type="component" value="Unassembled WGS sequence"/>
</dbReference>
<gene>
    <name evidence="2" type="ORF">HMPREF0661_08850</name>
</gene>
<evidence type="ECO:0000313" key="3">
    <source>
        <dbReference type="Proteomes" id="UP000029578"/>
    </source>
</evidence>
<evidence type="ECO:0000313" key="2">
    <source>
        <dbReference type="EMBL" id="KGF46126.1"/>
    </source>
</evidence>
<keyword evidence="2" id="KW-0808">Transferase</keyword>
<dbReference type="AlphaFoldDB" id="A0A096AHT5"/>
<dbReference type="GO" id="GO:0016301">
    <property type="term" value="F:kinase activity"/>
    <property type="evidence" value="ECO:0007669"/>
    <property type="project" value="UniProtKB-KW"/>
</dbReference>
<proteinExistence type="predicted"/>
<sequence>MEKGLWMLLLCFLALPVGAQNEKENSETAKSVEMKEVTVEAARVTKKIDGLLIIPSDAQREAATDGYSLLGKLSLPRIRVDEVMRTIVPLTNNGSVQLRLNGTLASKEDLLSLDPKLVKNIDFIDNPGVRYGDGIGYVIDIRTKRNTTGYVLGADLSNAVTTLNGDNTVYAKLNHKNSELALTFNSSYNDHRGFRSSEMADYTLNNGSHYLVSRNQTDGRSRRFGNQFEIKYSLADSATYVFQASLSTEGGNTPGNYADFVYRDGTIEKSFRTIDVASSFAPTLDLYFFHQLGKHQSIMANVIGSGIYTDKRGYNGEEGDYAYEVNGRTWSLESEAIYENKLKPFTLSAGLEHSVSFTNNEYTGDVTALNKVRRGELYLFSEVKGRWKRIGYSAGIGVANKTYSQENYSFDYWTFRPKLTLSYEILAGLNARYTFETYRRVSSYAMVSDARIRENSREWKVGNPNLQPSRVLKNIIDVSYNGKRVSGGMNMEYRRDLGSNMSVYERTATDEFLYSQQNIGNIMMFVVQNYLKYDVVPERLSVTLFGGINRFFNISSLYRHHLTSYNYGGNIQAYLGRWTLTGYADNGWKFVEGEHEGRNGAAIYLGVSYRWKKCNVSLFMQHPFQQHPAIQRGKVLNENLHKEYIYRSRDLGNMITLRFSWKLSKGKSYKEIDKKVQHEGNKQTSIL</sequence>
<evidence type="ECO:0000256" key="1">
    <source>
        <dbReference type="SAM" id="SignalP"/>
    </source>
</evidence>
<reference evidence="2 3" key="1">
    <citation type="submission" date="2014-07" db="EMBL/GenBank/DDBJ databases">
        <authorList>
            <person name="McCorrison J."/>
            <person name="Sanka R."/>
            <person name="Torralba M."/>
            <person name="Gillis M."/>
            <person name="Haft D.H."/>
            <person name="Methe B."/>
            <person name="Sutton G."/>
            <person name="Nelson K.E."/>
        </authorList>
    </citation>
    <scope>NUCLEOTIDE SEQUENCE [LARGE SCALE GENOMIC DNA]</scope>
    <source>
        <strain evidence="2 3">DNF00666</strain>
    </source>
</reference>
<keyword evidence="2" id="KW-0418">Kinase</keyword>
<dbReference type="SUPFAM" id="SSF56935">
    <property type="entry name" value="Porins"/>
    <property type="match status" value="1"/>
</dbReference>
<name>A0A096AHT5_9BACT</name>
<comment type="caution">
    <text evidence="2">The sequence shown here is derived from an EMBL/GenBank/DDBJ whole genome shotgun (WGS) entry which is preliminary data.</text>
</comment>
<organism evidence="2 3">
    <name type="scientific">Prevotella melaninogenica DNF00666</name>
    <dbReference type="NCBI Taxonomy" id="1401073"/>
    <lineage>
        <taxon>Bacteria</taxon>
        <taxon>Pseudomonadati</taxon>
        <taxon>Bacteroidota</taxon>
        <taxon>Bacteroidia</taxon>
        <taxon>Bacteroidales</taxon>
        <taxon>Prevotellaceae</taxon>
        <taxon>Prevotella</taxon>
    </lineage>
</organism>
<feature type="signal peptide" evidence="1">
    <location>
        <begin position="1"/>
        <end position="19"/>
    </location>
</feature>
<dbReference type="RefSeq" id="WP_036865698.1">
    <property type="nucleotide sequence ID" value="NZ_JRNS01000433.1"/>
</dbReference>
<protein>
    <submittedName>
        <fullName evidence="2">Histidine kinase</fullName>
    </submittedName>
</protein>